<dbReference type="Proteomes" id="UP000008177">
    <property type="component" value="Unplaced contigs"/>
</dbReference>
<dbReference type="EMBL" id="FQ790285">
    <property type="protein sequence ID" value="CCD47100.1"/>
    <property type="molecule type" value="Genomic_DNA"/>
</dbReference>
<dbReference type="HOGENOM" id="CLU_2775637_0_0_1"/>
<organism evidence="1 2">
    <name type="scientific">Botryotinia fuckeliana (strain T4)</name>
    <name type="common">Noble rot fungus</name>
    <name type="synonym">Botrytis cinerea</name>
    <dbReference type="NCBI Taxonomy" id="999810"/>
    <lineage>
        <taxon>Eukaryota</taxon>
        <taxon>Fungi</taxon>
        <taxon>Dikarya</taxon>
        <taxon>Ascomycota</taxon>
        <taxon>Pezizomycotina</taxon>
        <taxon>Leotiomycetes</taxon>
        <taxon>Helotiales</taxon>
        <taxon>Sclerotiniaceae</taxon>
        <taxon>Botrytis</taxon>
    </lineage>
</organism>
<dbReference type="AlphaFoldDB" id="G2Y360"/>
<name>G2Y360_BOTF4</name>
<evidence type="ECO:0000313" key="2">
    <source>
        <dbReference type="Proteomes" id="UP000008177"/>
    </source>
</evidence>
<reference evidence="2" key="1">
    <citation type="journal article" date="2011" name="PLoS Genet.">
        <title>Genomic analysis of the necrotrophic fungal pathogens Sclerotinia sclerotiorum and Botrytis cinerea.</title>
        <authorList>
            <person name="Amselem J."/>
            <person name="Cuomo C.A."/>
            <person name="van Kan J.A."/>
            <person name="Viaud M."/>
            <person name="Benito E.P."/>
            <person name="Couloux A."/>
            <person name="Coutinho P.M."/>
            <person name="de Vries R.P."/>
            <person name="Dyer P.S."/>
            <person name="Fillinger S."/>
            <person name="Fournier E."/>
            <person name="Gout L."/>
            <person name="Hahn M."/>
            <person name="Kohn L."/>
            <person name="Lapalu N."/>
            <person name="Plummer K.M."/>
            <person name="Pradier J.M."/>
            <person name="Quevillon E."/>
            <person name="Sharon A."/>
            <person name="Simon A."/>
            <person name="ten Have A."/>
            <person name="Tudzynski B."/>
            <person name="Tudzynski P."/>
            <person name="Wincker P."/>
            <person name="Andrew M."/>
            <person name="Anthouard V."/>
            <person name="Beever R.E."/>
            <person name="Beffa R."/>
            <person name="Benoit I."/>
            <person name="Bouzid O."/>
            <person name="Brault B."/>
            <person name="Chen Z."/>
            <person name="Choquer M."/>
            <person name="Collemare J."/>
            <person name="Cotton P."/>
            <person name="Danchin E.G."/>
            <person name="Da Silva C."/>
            <person name="Gautier A."/>
            <person name="Giraud C."/>
            <person name="Giraud T."/>
            <person name="Gonzalez C."/>
            <person name="Grossetete S."/>
            <person name="Guldener U."/>
            <person name="Henrissat B."/>
            <person name="Howlett B.J."/>
            <person name="Kodira C."/>
            <person name="Kretschmer M."/>
            <person name="Lappartient A."/>
            <person name="Leroch M."/>
            <person name="Levis C."/>
            <person name="Mauceli E."/>
            <person name="Neuveglise C."/>
            <person name="Oeser B."/>
            <person name="Pearson M."/>
            <person name="Poulain J."/>
            <person name="Poussereau N."/>
            <person name="Quesneville H."/>
            <person name="Rascle C."/>
            <person name="Schumacher J."/>
            <person name="Segurens B."/>
            <person name="Sexton A."/>
            <person name="Silva E."/>
            <person name="Sirven C."/>
            <person name="Soanes D.M."/>
            <person name="Talbot N.J."/>
            <person name="Templeton M."/>
            <person name="Yandava C."/>
            <person name="Yarden O."/>
            <person name="Zeng Q."/>
            <person name="Rollins J.A."/>
            <person name="Lebrun M.H."/>
            <person name="Dickman M."/>
        </authorList>
    </citation>
    <scope>NUCLEOTIDE SEQUENCE [LARGE SCALE GENOMIC DNA]</scope>
    <source>
        <strain evidence="2">T4</strain>
    </source>
</reference>
<accession>G2Y360</accession>
<sequence>MSLKLWQVPKYQSSKHIKAGETAYSTKSRLSYLDFHFHLHLHLNIHGSINKYSNHQIYSKLSSNLSRDI</sequence>
<evidence type="ECO:0000313" key="1">
    <source>
        <dbReference type="EMBL" id="CCD47100.1"/>
    </source>
</evidence>
<gene>
    <name evidence="1" type="ORF">BofuT4_uP040020.1</name>
</gene>
<proteinExistence type="predicted"/>
<dbReference type="InParanoid" id="G2Y360"/>
<protein>
    <submittedName>
        <fullName evidence="1">Uncharacterized protein</fullName>
    </submittedName>
</protein>